<organism evidence="2">
    <name type="scientific">Culex pipiens</name>
    <name type="common">House mosquito</name>
    <dbReference type="NCBI Taxonomy" id="7175"/>
    <lineage>
        <taxon>Eukaryota</taxon>
        <taxon>Metazoa</taxon>
        <taxon>Ecdysozoa</taxon>
        <taxon>Arthropoda</taxon>
        <taxon>Hexapoda</taxon>
        <taxon>Insecta</taxon>
        <taxon>Pterygota</taxon>
        <taxon>Neoptera</taxon>
        <taxon>Endopterygota</taxon>
        <taxon>Diptera</taxon>
        <taxon>Nematocera</taxon>
        <taxon>Culicoidea</taxon>
        <taxon>Culicidae</taxon>
        <taxon>Culicinae</taxon>
        <taxon>Culicini</taxon>
        <taxon>Culex</taxon>
        <taxon>Culex</taxon>
    </lineage>
</organism>
<accession>A0A8D8F3E8</accession>
<reference evidence="2" key="1">
    <citation type="submission" date="2021-05" db="EMBL/GenBank/DDBJ databases">
        <authorList>
            <person name="Alioto T."/>
            <person name="Alioto T."/>
            <person name="Gomez Garrido J."/>
        </authorList>
    </citation>
    <scope>NUCLEOTIDE SEQUENCE</scope>
</reference>
<proteinExistence type="predicted"/>
<evidence type="ECO:0000313" key="2">
    <source>
        <dbReference type="EMBL" id="CAG6455489.1"/>
    </source>
</evidence>
<evidence type="ECO:0000256" key="1">
    <source>
        <dbReference type="SAM" id="MobiDB-lite"/>
    </source>
</evidence>
<feature type="region of interest" description="Disordered" evidence="1">
    <location>
        <begin position="59"/>
        <end position="126"/>
    </location>
</feature>
<dbReference type="EMBL" id="HBUE01028665">
    <property type="protein sequence ID" value="CAG6455489.1"/>
    <property type="molecule type" value="Transcribed_RNA"/>
</dbReference>
<dbReference type="AlphaFoldDB" id="A0A8D8F3E8"/>
<name>A0A8D8F3E8_CULPI</name>
<protein>
    <submittedName>
        <fullName evidence="2">(northern house mosquito) hypothetical protein</fullName>
    </submittedName>
</protein>
<sequence length="126" mass="13964">MGGSIHMSDNARRAPGGRPLALRRVVQDVLSTVDRQERRACGDLQRSWHELRRIQQRIAEGDESRRGEARRNLHQRNHEVGVQPACLPSHGRRVGETRAFGENGAGSNEHSEAAQRRDAGDAGGRS</sequence>
<feature type="compositionally biased region" description="Basic and acidic residues" evidence="1">
    <location>
        <begin position="59"/>
        <end position="79"/>
    </location>
</feature>
<feature type="compositionally biased region" description="Basic and acidic residues" evidence="1">
    <location>
        <begin position="109"/>
        <end position="120"/>
    </location>
</feature>